<dbReference type="AlphaFoldDB" id="A0A2V4BTQ7"/>
<dbReference type="RefSeq" id="WP_110305636.1">
    <property type="nucleotide sequence ID" value="NZ_QJHK01000003.1"/>
</dbReference>
<gene>
    <name evidence="2" type="ORF">DMB65_05430</name>
</gene>
<dbReference type="Gene3D" id="3.40.50.2000">
    <property type="entry name" value="Glycogen Phosphorylase B"/>
    <property type="match status" value="1"/>
</dbReference>
<evidence type="ECO:0000313" key="3">
    <source>
        <dbReference type="Proteomes" id="UP000247903"/>
    </source>
</evidence>
<reference evidence="2 3" key="1">
    <citation type="submission" date="2018-05" db="EMBL/GenBank/DDBJ databases">
        <title>Flavobacterium sp. strain IMCC34759, incomplete genome.</title>
        <authorList>
            <person name="Joung Y."/>
            <person name="Cho J."/>
        </authorList>
    </citation>
    <scope>NUCLEOTIDE SEQUENCE [LARGE SCALE GENOMIC DNA]</scope>
    <source>
        <strain evidence="2 3">IMCC34759</strain>
    </source>
</reference>
<feature type="domain" description="Glycosyl transferase family 1" evidence="1">
    <location>
        <begin position="196"/>
        <end position="361"/>
    </location>
</feature>
<dbReference type="Proteomes" id="UP000247903">
    <property type="component" value="Unassembled WGS sequence"/>
</dbReference>
<dbReference type="CDD" id="cd03809">
    <property type="entry name" value="GT4_MtfB-like"/>
    <property type="match status" value="1"/>
</dbReference>
<organism evidence="2 3">
    <name type="scientific">Flavobacterium cheongpyeongense</name>
    <dbReference type="NCBI Taxonomy" id="2212651"/>
    <lineage>
        <taxon>Bacteria</taxon>
        <taxon>Pseudomonadati</taxon>
        <taxon>Bacteroidota</taxon>
        <taxon>Flavobacteriia</taxon>
        <taxon>Flavobacteriales</taxon>
        <taxon>Flavobacteriaceae</taxon>
        <taxon>Flavobacterium</taxon>
    </lineage>
</organism>
<dbReference type="EMBL" id="QJHK01000003">
    <property type="protein sequence ID" value="PXY42007.1"/>
    <property type="molecule type" value="Genomic_DNA"/>
</dbReference>
<dbReference type="Pfam" id="PF00534">
    <property type="entry name" value="Glycos_transf_1"/>
    <property type="match status" value="1"/>
</dbReference>
<dbReference type="OrthoDB" id="9801609at2"/>
<dbReference type="PANTHER" id="PTHR46401">
    <property type="entry name" value="GLYCOSYLTRANSFERASE WBBK-RELATED"/>
    <property type="match status" value="1"/>
</dbReference>
<name>A0A2V4BTQ7_9FLAO</name>
<evidence type="ECO:0000259" key="1">
    <source>
        <dbReference type="Pfam" id="PF00534"/>
    </source>
</evidence>
<dbReference type="SUPFAM" id="SSF53756">
    <property type="entry name" value="UDP-Glycosyltransferase/glycogen phosphorylase"/>
    <property type="match status" value="1"/>
</dbReference>
<accession>A0A2V4BTQ7</accession>
<dbReference type="GO" id="GO:0016757">
    <property type="term" value="F:glycosyltransferase activity"/>
    <property type="evidence" value="ECO:0007669"/>
    <property type="project" value="InterPro"/>
</dbReference>
<comment type="caution">
    <text evidence="2">The sequence shown here is derived from an EMBL/GenBank/DDBJ whole genome shotgun (WGS) entry which is preliminary data.</text>
</comment>
<sequence length="382" mass="45510">MAKRIKIGIVYSYDENWIGGTYYYQNLIQSLNLLADNQKPHLIILSNDPSSFESIHSFNYPFITYKQLNKPPSFLKKCLNKLFRMMFRRDIAKKKVNYGIDVLFHPTEIQIPNSIRKHLYWIPDFQELYLPHLFSEDYLYFRKKTQKELLSNDKYILFSSNDASHDFKKLYPNAKSKTYVVNFSVFHPNYSNIDIEKLRIKYNLDAVPYFFSPNQFWKHKNHIIVLKAVKKIKESYNYNFQVVFSGKEYDHRNPAYFDDIKQFVKDHNLQDNIKFLGFIDRGEQLCFMNNALSVIQPSLFEGWSSVVEDAKAMNQNVIVSSLNVHKEQLGNQGYFFDPENEEELINKMVYFLENNVNRPEFKYKDQLYLFGQKFMDVISVIN</sequence>
<proteinExistence type="predicted"/>
<evidence type="ECO:0000313" key="2">
    <source>
        <dbReference type="EMBL" id="PXY42007.1"/>
    </source>
</evidence>
<dbReference type="InterPro" id="IPR001296">
    <property type="entry name" value="Glyco_trans_1"/>
</dbReference>
<dbReference type="PANTHER" id="PTHR46401:SF8">
    <property type="entry name" value="BLL6006 PROTEIN"/>
    <property type="match status" value="1"/>
</dbReference>
<protein>
    <recommendedName>
        <fullName evidence="1">Glycosyl transferase family 1 domain-containing protein</fullName>
    </recommendedName>
</protein>
<keyword evidence="3" id="KW-1185">Reference proteome</keyword>